<proteinExistence type="predicted"/>
<accession>A0A3D9YYS4</accession>
<organism evidence="1 2">
    <name type="scientific">Methylovirgula ligni</name>
    <dbReference type="NCBI Taxonomy" id="569860"/>
    <lineage>
        <taxon>Bacteria</taxon>
        <taxon>Pseudomonadati</taxon>
        <taxon>Pseudomonadota</taxon>
        <taxon>Alphaproteobacteria</taxon>
        <taxon>Hyphomicrobiales</taxon>
        <taxon>Beijerinckiaceae</taxon>
        <taxon>Methylovirgula</taxon>
    </lineage>
</organism>
<protein>
    <submittedName>
        <fullName evidence="1">Uncharacterized protein</fullName>
    </submittedName>
</protein>
<keyword evidence="2" id="KW-1185">Reference proteome</keyword>
<name>A0A3D9YYS4_9HYPH</name>
<reference evidence="1 2" key="1">
    <citation type="submission" date="2018-08" db="EMBL/GenBank/DDBJ databases">
        <title>Genomic Encyclopedia of Type Strains, Phase IV (KMG-IV): sequencing the most valuable type-strain genomes for metagenomic binning, comparative biology and taxonomic classification.</title>
        <authorList>
            <person name="Goeker M."/>
        </authorList>
    </citation>
    <scope>NUCLEOTIDE SEQUENCE [LARGE SCALE GENOMIC DNA]</scope>
    <source>
        <strain evidence="1 2">BW863</strain>
    </source>
</reference>
<dbReference type="EMBL" id="QUMO01000005">
    <property type="protein sequence ID" value="REF84069.1"/>
    <property type="molecule type" value="Genomic_DNA"/>
</dbReference>
<dbReference type="AlphaFoldDB" id="A0A3D9YYS4"/>
<sequence>MPSGILVFESFTPKTGARFPLGTQIAVLADWFSALFVIYTIGHHSIGIPAPPRILLVSPTCTSFKHASD</sequence>
<dbReference type="Proteomes" id="UP000256900">
    <property type="component" value="Unassembled WGS sequence"/>
</dbReference>
<evidence type="ECO:0000313" key="1">
    <source>
        <dbReference type="EMBL" id="REF84069.1"/>
    </source>
</evidence>
<comment type="caution">
    <text evidence="1">The sequence shown here is derived from an EMBL/GenBank/DDBJ whole genome shotgun (WGS) entry which is preliminary data.</text>
</comment>
<evidence type="ECO:0000313" key="2">
    <source>
        <dbReference type="Proteomes" id="UP000256900"/>
    </source>
</evidence>
<gene>
    <name evidence="1" type="ORF">DES32_2914</name>
</gene>